<sequence length="523" mass="55170">MYGQNQEKYIKNQKNGTERKEIKYASIPSQSTQINSLASCGTLSNRHSPRLVGRASVEAGPDHAGFETELTLVKVAGNEVTHVTLGEITLDIALIDIAEYSLGYLPDALGNALGGNLALLKVALLDLSLVEESGNELLLVEMAGDEFINVTLIQILNITEEELQSSLSDLADALGDTLRGNFALLEIPLLNLRVIEVPSSELFKVTLVKLFQVALIEFLEITEEELQCSLSDLANALGDTLGSDLALFKVALLKLIEITLIKFLKVTFLEFFNVTEEQFQGALGDLANPFGNTLSSDLTLLKVTLIKLGLVIVSGSKLLLVEVALNELFEVSLIEFIHITLFDVTEEDPQSPLGNLANALGDTLGGDLALLEVTSNKLLLVIVASDELLEFSLAEFINVTLLDVTEQDVQGTLGNLAETLCNALGGDLALLEISLLGLGLGLGGESNAHLATLVGLLGGGSSAGGVLTGLVVLSRLGNLLVGGESNTELAALASLVGGSNLGELLVGRKGDAHLPGGSFGSLH</sequence>
<evidence type="ECO:0000313" key="1">
    <source>
        <dbReference type="EMBL" id="VUC37157.1"/>
    </source>
</evidence>
<proteinExistence type="predicted"/>
<reference evidence="1 2" key="1">
    <citation type="submission" date="2019-06" db="EMBL/GenBank/DDBJ databases">
        <authorList>
            <person name="Broberg M."/>
        </authorList>
    </citation>
    <scope>NUCLEOTIDE SEQUENCE [LARGE SCALE GENOMIC DNA]</scope>
</reference>
<keyword evidence="2" id="KW-1185">Reference proteome</keyword>
<name>A0ABY6V183_BIOOC</name>
<accession>A0ABY6V183</accession>
<gene>
    <name evidence="1" type="ORF">CLO192961_LOCUS462923</name>
</gene>
<dbReference type="Proteomes" id="UP000766486">
    <property type="component" value="Unassembled WGS sequence"/>
</dbReference>
<comment type="caution">
    <text evidence="1">The sequence shown here is derived from an EMBL/GenBank/DDBJ whole genome shotgun (WGS) entry which is preliminary data.</text>
</comment>
<organism evidence="1 2">
    <name type="scientific">Bionectria ochroleuca</name>
    <name type="common">Gliocladium roseum</name>
    <dbReference type="NCBI Taxonomy" id="29856"/>
    <lineage>
        <taxon>Eukaryota</taxon>
        <taxon>Fungi</taxon>
        <taxon>Dikarya</taxon>
        <taxon>Ascomycota</taxon>
        <taxon>Pezizomycotina</taxon>
        <taxon>Sordariomycetes</taxon>
        <taxon>Hypocreomycetidae</taxon>
        <taxon>Hypocreales</taxon>
        <taxon>Bionectriaceae</taxon>
        <taxon>Clonostachys</taxon>
    </lineage>
</organism>
<evidence type="ECO:0000313" key="2">
    <source>
        <dbReference type="Proteomes" id="UP000766486"/>
    </source>
</evidence>
<dbReference type="EMBL" id="CABFNS010000936">
    <property type="protein sequence ID" value="VUC37157.1"/>
    <property type="molecule type" value="Genomic_DNA"/>
</dbReference>
<protein>
    <submittedName>
        <fullName evidence="1">Uncharacterized protein</fullName>
    </submittedName>
</protein>